<dbReference type="EMBL" id="JAIWYP010000002">
    <property type="protein sequence ID" value="KAH3869423.1"/>
    <property type="molecule type" value="Genomic_DNA"/>
</dbReference>
<evidence type="ECO:0000313" key="2">
    <source>
        <dbReference type="Proteomes" id="UP000828390"/>
    </source>
</evidence>
<protein>
    <submittedName>
        <fullName evidence="1">Uncharacterized protein</fullName>
    </submittedName>
</protein>
<comment type="caution">
    <text evidence="1">The sequence shown here is derived from an EMBL/GenBank/DDBJ whole genome shotgun (WGS) entry which is preliminary data.</text>
</comment>
<dbReference type="AlphaFoldDB" id="A0A9D4M369"/>
<name>A0A9D4M369_DREPO</name>
<reference evidence="1" key="2">
    <citation type="submission" date="2020-11" db="EMBL/GenBank/DDBJ databases">
        <authorList>
            <person name="McCartney M.A."/>
            <person name="Auch B."/>
            <person name="Kono T."/>
            <person name="Mallez S."/>
            <person name="Becker A."/>
            <person name="Gohl D.M."/>
            <person name="Silverstein K.A.T."/>
            <person name="Koren S."/>
            <person name="Bechman K.B."/>
            <person name="Herman A."/>
            <person name="Abrahante J.E."/>
            <person name="Garbe J."/>
        </authorList>
    </citation>
    <scope>NUCLEOTIDE SEQUENCE</scope>
    <source>
        <strain evidence="1">Duluth1</strain>
        <tissue evidence="1">Whole animal</tissue>
    </source>
</reference>
<accession>A0A9D4M369</accession>
<proteinExistence type="predicted"/>
<reference evidence="1" key="1">
    <citation type="journal article" date="2019" name="bioRxiv">
        <title>The Genome of the Zebra Mussel, Dreissena polymorpha: A Resource for Invasive Species Research.</title>
        <authorList>
            <person name="McCartney M.A."/>
            <person name="Auch B."/>
            <person name="Kono T."/>
            <person name="Mallez S."/>
            <person name="Zhang Y."/>
            <person name="Obille A."/>
            <person name="Becker A."/>
            <person name="Abrahante J.E."/>
            <person name="Garbe J."/>
            <person name="Badalamenti J.P."/>
            <person name="Herman A."/>
            <person name="Mangelson H."/>
            <person name="Liachko I."/>
            <person name="Sullivan S."/>
            <person name="Sone E.D."/>
            <person name="Koren S."/>
            <person name="Silverstein K.A.T."/>
            <person name="Beckman K.B."/>
            <person name="Gohl D.M."/>
        </authorList>
    </citation>
    <scope>NUCLEOTIDE SEQUENCE</scope>
    <source>
        <strain evidence="1">Duluth1</strain>
        <tissue evidence="1">Whole animal</tissue>
    </source>
</reference>
<keyword evidence="2" id="KW-1185">Reference proteome</keyword>
<evidence type="ECO:0000313" key="1">
    <source>
        <dbReference type="EMBL" id="KAH3869423.1"/>
    </source>
</evidence>
<organism evidence="1 2">
    <name type="scientific">Dreissena polymorpha</name>
    <name type="common">Zebra mussel</name>
    <name type="synonym">Mytilus polymorpha</name>
    <dbReference type="NCBI Taxonomy" id="45954"/>
    <lineage>
        <taxon>Eukaryota</taxon>
        <taxon>Metazoa</taxon>
        <taxon>Spiralia</taxon>
        <taxon>Lophotrochozoa</taxon>
        <taxon>Mollusca</taxon>
        <taxon>Bivalvia</taxon>
        <taxon>Autobranchia</taxon>
        <taxon>Heteroconchia</taxon>
        <taxon>Euheterodonta</taxon>
        <taxon>Imparidentia</taxon>
        <taxon>Neoheterodontei</taxon>
        <taxon>Myida</taxon>
        <taxon>Dreissenoidea</taxon>
        <taxon>Dreissenidae</taxon>
        <taxon>Dreissena</taxon>
    </lineage>
</organism>
<dbReference type="Proteomes" id="UP000828390">
    <property type="component" value="Unassembled WGS sequence"/>
</dbReference>
<gene>
    <name evidence="1" type="ORF">DPMN_032588</name>
</gene>
<sequence length="102" mass="11867">MVKVKQFLLQTLNHQAMEMKLKKAIQKVHSENGLWKARYRSLILTGCWQFFESMGMTVALCCKIQERFRLEKMIQTDAGKIHSELNLTFNIDGVPVFKFSNA</sequence>